<accession>A0ACB6ZWX3</accession>
<evidence type="ECO:0000313" key="1">
    <source>
        <dbReference type="EMBL" id="KAF9654059.1"/>
    </source>
</evidence>
<dbReference type="EMBL" id="MU117962">
    <property type="protein sequence ID" value="KAF9654059.1"/>
    <property type="molecule type" value="Genomic_DNA"/>
</dbReference>
<reference evidence="1" key="2">
    <citation type="journal article" date="2020" name="Nat. Commun.">
        <title>Large-scale genome sequencing of mycorrhizal fungi provides insights into the early evolution of symbiotic traits.</title>
        <authorList>
            <person name="Miyauchi S."/>
            <person name="Kiss E."/>
            <person name="Kuo A."/>
            <person name="Drula E."/>
            <person name="Kohler A."/>
            <person name="Sanchez-Garcia M."/>
            <person name="Morin E."/>
            <person name="Andreopoulos B."/>
            <person name="Barry K.W."/>
            <person name="Bonito G."/>
            <person name="Buee M."/>
            <person name="Carver A."/>
            <person name="Chen C."/>
            <person name="Cichocki N."/>
            <person name="Clum A."/>
            <person name="Culley D."/>
            <person name="Crous P.W."/>
            <person name="Fauchery L."/>
            <person name="Girlanda M."/>
            <person name="Hayes R.D."/>
            <person name="Keri Z."/>
            <person name="LaButti K."/>
            <person name="Lipzen A."/>
            <person name="Lombard V."/>
            <person name="Magnuson J."/>
            <person name="Maillard F."/>
            <person name="Murat C."/>
            <person name="Nolan M."/>
            <person name="Ohm R.A."/>
            <person name="Pangilinan J."/>
            <person name="Pereira M.F."/>
            <person name="Perotto S."/>
            <person name="Peter M."/>
            <person name="Pfister S."/>
            <person name="Riley R."/>
            <person name="Sitrit Y."/>
            <person name="Stielow J.B."/>
            <person name="Szollosi G."/>
            <person name="Zifcakova L."/>
            <person name="Stursova M."/>
            <person name="Spatafora J.W."/>
            <person name="Tedersoo L."/>
            <person name="Vaario L.M."/>
            <person name="Yamada A."/>
            <person name="Yan M."/>
            <person name="Wang P."/>
            <person name="Xu J."/>
            <person name="Bruns T."/>
            <person name="Baldrian P."/>
            <person name="Vilgalys R."/>
            <person name="Dunand C."/>
            <person name="Henrissat B."/>
            <person name="Grigoriev I.V."/>
            <person name="Hibbett D."/>
            <person name="Nagy L.G."/>
            <person name="Martin F.M."/>
        </authorList>
    </citation>
    <scope>NUCLEOTIDE SEQUENCE</scope>
    <source>
        <strain evidence="1">P2</strain>
    </source>
</reference>
<dbReference type="Proteomes" id="UP000886501">
    <property type="component" value="Unassembled WGS sequence"/>
</dbReference>
<sequence>MTLRRKGPEDRRPKPGGRRAGSTLSEATVRKGGSVKMTGTVEPDIKTHPLLKTDNLVYFRNLRLRSVYLRLFVLTDFFIFFVRYRSSAFFRSYWIHLNLVVFRFRYPLNPQTTQPSYSNLT</sequence>
<protein>
    <submittedName>
        <fullName evidence="1">Uncharacterized protein</fullName>
    </submittedName>
</protein>
<evidence type="ECO:0000313" key="2">
    <source>
        <dbReference type="Proteomes" id="UP000886501"/>
    </source>
</evidence>
<keyword evidence="2" id="KW-1185">Reference proteome</keyword>
<reference evidence="1" key="1">
    <citation type="submission" date="2019-10" db="EMBL/GenBank/DDBJ databases">
        <authorList>
            <consortium name="DOE Joint Genome Institute"/>
            <person name="Kuo A."/>
            <person name="Miyauchi S."/>
            <person name="Kiss E."/>
            <person name="Drula E."/>
            <person name="Kohler A."/>
            <person name="Sanchez-Garcia M."/>
            <person name="Andreopoulos B."/>
            <person name="Barry K.W."/>
            <person name="Bonito G."/>
            <person name="Buee M."/>
            <person name="Carver A."/>
            <person name="Chen C."/>
            <person name="Cichocki N."/>
            <person name="Clum A."/>
            <person name="Culley D."/>
            <person name="Crous P.W."/>
            <person name="Fauchery L."/>
            <person name="Girlanda M."/>
            <person name="Hayes R."/>
            <person name="Keri Z."/>
            <person name="Labutti K."/>
            <person name="Lipzen A."/>
            <person name="Lombard V."/>
            <person name="Magnuson J."/>
            <person name="Maillard F."/>
            <person name="Morin E."/>
            <person name="Murat C."/>
            <person name="Nolan M."/>
            <person name="Ohm R."/>
            <person name="Pangilinan J."/>
            <person name="Pereira M."/>
            <person name="Perotto S."/>
            <person name="Peter M."/>
            <person name="Riley R."/>
            <person name="Sitrit Y."/>
            <person name="Stielow B."/>
            <person name="Szollosi G."/>
            <person name="Zifcakova L."/>
            <person name="Stursova M."/>
            <person name="Spatafora J.W."/>
            <person name="Tedersoo L."/>
            <person name="Vaario L.-M."/>
            <person name="Yamada A."/>
            <person name="Yan M."/>
            <person name="Wang P."/>
            <person name="Xu J."/>
            <person name="Bruns T."/>
            <person name="Baldrian P."/>
            <person name="Vilgalys R."/>
            <person name="Henrissat B."/>
            <person name="Grigoriev I.V."/>
            <person name="Hibbett D."/>
            <person name="Nagy L.G."/>
            <person name="Martin F.M."/>
        </authorList>
    </citation>
    <scope>NUCLEOTIDE SEQUENCE</scope>
    <source>
        <strain evidence="1">P2</strain>
    </source>
</reference>
<comment type="caution">
    <text evidence="1">The sequence shown here is derived from an EMBL/GenBank/DDBJ whole genome shotgun (WGS) entry which is preliminary data.</text>
</comment>
<name>A0ACB6ZWX3_THEGA</name>
<organism evidence="1 2">
    <name type="scientific">Thelephora ganbajun</name>
    <name type="common">Ganba fungus</name>
    <dbReference type="NCBI Taxonomy" id="370292"/>
    <lineage>
        <taxon>Eukaryota</taxon>
        <taxon>Fungi</taxon>
        <taxon>Dikarya</taxon>
        <taxon>Basidiomycota</taxon>
        <taxon>Agaricomycotina</taxon>
        <taxon>Agaricomycetes</taxon>
        <taxon>Thelephorales</taxon>
        <taxon>Thelephoraceae</taxon>
        <taxon>Thelephora</taxon>
    </lineage>
</organism>
<gene>
    <name evidence="1" type="ORF">BDM02DRAFT_1192525</name>
</gene>
<proteinExistence type="predicted"/>